<dbReference type="EMBL" id="ML213602">
    <property type="protein sequence ID" value="TFK38721.1"/>
    <property type="molecule type" value="Genomic_DNA"/>
</dbReference>
<organism evidence="7 8">
    <name type="scientific">Crucibulum laeve</name>
    <dbReference type="NCBI Taxonomy" id="68775"/>
    <lineage>
        <taxon>Eukaryota</taxon>
        <taxon>Fungi</taxon>
        <taxon>Dikarya</taxon>
        <taxon>Basidiomycota</taxon>
        <taxon>Agaricomycotina</taxon>
        <taxon>Agaricomycetes</taxon>
        <taxon>Agaricomycetidae</taxon>
        <taxon>Agaricales</taxon>
        <taxon>Agaricineae</taxon>
        <taxon>Nidulariaceae</taxon>
        <taxon>Crucibulum</taxon>
    </lineage>
</organism>
<comment type="similarity">
    <text evidence="2 6">Belongs to the fungal hydrophobin family.</text>
</comment>
<evidence type="ECO:0000256" key="6">
    <source>
        <dbReference type="RuleBase" id="RU365009"/>
    </source>
</evidence>
<dbReference type="Pfam" id="PF01185">
    <property type="entry name" value="Hydrophobin"/>
    <property type="match status" value="1"/>
</dbReference>
<keyword evidence="4 6" id="KW-0964">Secreted</keyword>
<evidence type="ECO:0000256" key="3">
    <source>
        <dbReference type="ARBA" id="ARBA00022512"/>
    </source>
</evidence>
<accession>A0A5C3MC53</accession>
<evidence type="ECO:0000256" key="5">
    <source>
        <dbReference type="ARBA" id="ARBA00023157"/>
    </source>
</evidence>
<protein>
    <recommendedName>
        <fullName evidence="6">Hydrophobin</fullName>
    </recommendedName>
</protein>
<dbReference type="OrthoDB" id="4225815at2759"/>
<name>A0A5C3MC53_9AGAR</name>
<evidence type="ECO:0000256" key="1">
    <source>
        <dbReference type="ARBA" id="ARBA00004191"/>
    </source>
</evidence>
<keyword evidence="6" id="KW-0732">Signal</keyword>
<dbReference type="GO" id="GO:0005199">
    <property type="term" value="F:structural constituent of cell wall"/>
    <property type="evidence" value="ECO:0007669"/>
    <property type="project" value="InterPro"/>
</dbReference>
<evidence type="ECO:0000313" key="8">
    <source>
        <dbReference type="Proteomes" id="UP000308652"/>
    </source>
</evidence>
<dbReference type="InterPro" id="IPR001338">
    <property type="entry name" value="Class_I_Hydrophobin"/>
</dbReference>
<proteinExistence type="inferred from homology"/>
<evidence type="ECO:0000256" key="4">
    <source>
        <dbReference type="ARBA" id="ARBA00022525"/>
    </source>
</evidence>
<keyword evidence="8" id="KW-1185">Reference proteome</keyword>
<dbReference type="CDD" id="cd23507">
    <property type="entry name" value="hydrophobin_I"/>
    <property type="match status" value="1"/>
</dbReference>
<feature type="chain" id="PRO_5023157255" description="Hydrophobin" evidence="6">
    <location>
        <begin position="19"/>
        <end position="132"/>
    </location>
</feature>
<reference evidence="7 8" key="1">
    <citation type="journal article" date="2019" name="Nat. Ecol. Evol.">
        <title>Megaphylogeny resolves global patterns of mushroom evolution.</title>
        <authorList>
            <person name="Varga T."/>
            <person name="Krizsan K."/>
            <person name="Foldi C."/>
            <person name="Dima B."/>
            <person name="Sanchez-Garcia M."/>
            <person name="Sanchez-Ramirez S."/>
            <person name="Szollosi G.J."/>
            <person name="Szarkandi J.G."/>
            <person name="Papp V."/>
            <person name="Albert L."/>
            <person name="Andreopoulos W."/>
            <person name="Angelini C."/>
            <person name="Antonin V."/>
            <person name="Barry K.W."/>
            <person name="Bougher N.L."/>
            <person name="Buchanan P."/>
            <person name="Buyck B."/>
            <person name="Bense V."/>
            <person name="Catcheside P."/>
            <person name="Chovatia M."/>
            <person name="Cooper J."/>
            <person name="Damon W."/>
            <person name="Desjardin D."/>
            <person name="Finy P."/>
            <person name="Geml J."/>
            <person name="Haridas S."/>
            <person name="Hughes K."/>
            <person name="Justo A."/>
            <person name="Karasinski D."/>
            <person name="Kautmanova I."/>
            <person name="Kiss B."/>
            <person name="Kocsube S."/>
            <person name="Kotiranta H."/>
            <person name="LaButti K.M."/>
            <person name="Lechner B.E."/>
            <person name="Liimatainen K."/>
            <person name="Lipzen A."/>
            <person name="Lukacs Z."/>
            <person name="Mihaltcheva S."/>
            <person name="Morgado L.N."/>
            <person name="Niskanen T."/>
            <person name="Noordeloos M.E."/>
            <person name="Ohm R.A."/>
            <person name="Ortiz-Santana B."/>
            <person name="Ovrebo C."/>
            <person name="Racz N."/>
            <person name="Riley R."/>
            <person name="Savchenko A."/>
            <person name="Shiryaev A."/>
            <person name="Soop K."/>
            <person name="Spirin V."/>
            <person name="Szebenyi C."/>
            <person name="Tomsovsky M."/>
            <person name="Tulloss R.E."/>
            <person name="Uehling J."/>
            <person name="Grigoriev I.V."/>
            <person name="Vagvolgyi C."/>
            <person name="Papp T."/>
            <person name="Martin F.M."/>
            <person name="Miettinen O."/>
            <person name="Hibbett D.S."/>
            <person name="Nagy L.G."/>
        </authorList>
    </citation>
    <scope>NUCLEOTIDE SEQUENCE [LARGE SCALE GENOMIC DNA]</scope>
    <source>
        <strain evidence="7 8">CBS 166.37</strain>
    </source>
</reference>
<dbReference type="GO" id="GO:0009277">
    <property type="term" value="C:fungal-type cell wall"/>
    <property type="evidence" value="ECO:0007669"/>
    <property type="project" value="InterPro"/>
</dbReference>
<dbReference type="Proteomes" id="UP000308652">
    <property type="component" value="Unassembled WGS sequence"/>
</dbReference>
<dbReference type="AlphaFoldDB" id="A0A5C3MC53"/>
<dbReference type="STRING" id="68775.A0A5C3MC53"/>
<sequence length="132" mass="14185">MHAYLIAAFLAHFTLTAATTINVPLAQSTTQMCTIPPPSSVSVYRCSEELNTVGYTIQCCNSVDQASGYQTSQILGLLDIVVVPNTALVGTTCNPVPAWSLYPYACNYQLLCCQDASFNGIVAVGCFQLTQY</sequence>
<keyword evidence="3 6" id="KW-0134">Cell wall</keyword>
<feature type="signal peptide" evidence="6">
    <location>
        <begin position="1"/>
        <end position="18"/>
    </location>
</feature>
<evidence type="ECO:0000313" key="7">
    <source>
        <dbReference type="EMBL" id="TFK38721.1"/>
    </source>
</evidence>
<dbReference type="SMART" id="SM00075">
    <property type="entry name" value="HYDRO"/>
    <property type="match status" value="1"/>
</dbReference>
<evidence type="ECO:0000256" key="2">
    <source>
        <dbReference type="ARBA" id="ARBA00010446"/>
    </source>
</evidence>
<keyword evidence="5 6" id="KW-1015">Disulfide bond</keyword>
<gene>
    <name evidence="7" type="ORF">BDQ12DRAFT_735372</name>
</gene>
<comment type="subcellular location">
    <subcellularLocation>
        <location evidence="1 6">Secreted</location>
        <location evidence="1 6">Cell wall</location>
    </subcellularLocation>
</comment>